<keyword evidence="4" id="KW-0812">Transmembrane</keyword>
<keyword evidence="7" id="KW-1185">Reference proteome</keyword>
<protein>
    <submittedName>
        <fullName evidence="6">Glycosyltransferase family 2 protein</fullName>
    </submittedName>
</protein>
<dbReference type="PANTHER" id="PTHR43630">
    <property type="entry name" value="POLY-BETA-1,6-N-ACETYL-D-GLUCOSAMINE SYNTHASE"/>
    <property type="match status" value="1"/>
</dbReference>
<reference evidence="6 7" key="1">
    <citation type="submission" date="2018-11" db="EMBL/GenBank/DDBJ databases">
        <title>Rufibacter latericius sp. nov., isolated from water in Baiyang Lake.</title>
        <authorList>
            <person name="Yang Y."/>
        </authorList>
    </citation>
    <scope>NUCLEOTIDE SEQUENCE [LARGE SCALE GENOMIC DNA]</scope>
    <source>
        <strain evidence="6 7">R-22-1c-1</strain>
    </source>
</reference>
<dbReference type="EMBL" id="RJJD01000008">
    <property type="protein sequence ID" value="RNI26312.1"/>
    <property type="molecule type" value="Genomic_DNA"/>
</dbReference>
<gene>
    <name evidence="6" type="ORF">EFB08_12135</name>
</gene>
<feature type="domain" description="Glycosyltransferase 2-like" evidence="5">
    <location>
        <begin position="48"/>
        <end position="158"/>
    </location>
</feature>
<keyword evidence="4" id="KW-0472">Membrane</keyword>
<comment type="similarity">
    <text evidence="1">Belongs to the glycosyltransferase 2 family.</text>
</comment>
<evidence type="ECO:0000256" key="3">
    <source>
        <dbReference type="ARBA" id="ARBA00022679"/>
    </source>
</evidence>
<dbReference type="PANTHER" id="PTHR43630:SF1">
    <property type="entry name" value="POLY-BETA-1,6-N-ACETYL-D-GLUCOSAMINE SYNTHASE"/>
    <property type="match status" value="1"/>
</dbReference>
<name>A0A3M9ML67_9BACT</name>
<proteinExistence type="inferred from homology"/>
<dbReference type="CDD" id="cd06439">
    <property type="entry name" value="CESA_like_1"/>
    <property type="match status" value="1"/>
</dbReference>
<dbReference type="InterPro" id="IPR029044">
    <property type="entry name" value="Nucleotide-diphossugar_trans"/>
</dbReference>
<dbReference type="InterPro" id="IPR001173">
    <property type="entry name" value="Glyco_trans_2-like"/>
</dbReference>
<feature type="transmembrane region" description="Helical" evidence="4">
    <location>
        <begin position="290"/>
        <end position="310"/>
    </location>
</feature>
<feature type="transmembrane region" description="Helical" evidence="4">
    <location>
        <begin position="316"/>
        <end position="336"/>
    </location>
</feature>
<organism evidence="6 7">
    <name type="scientific">Rufibacter latericius</name>
    <dbReference type="NCBI Taxonomy" id="2487040"/>
    <lineage>
        <taxon>Bacteria</taxon>
        <taxon>Pseudomonadati</taxon>
        <taxon>Bacteroidota</taxon>
        <taxon>Cytophagia</taxon>
        <taxon>Cytophagales</taxon>
        <taxon>Hymenobacteraceae</taxon>
        <taxon>Rufibacter</taxon>
    </lineage>
</organism>
<feature type="transmembrane region" description="Helical" evidence="4">
    <location>
        <begin position="6"/>
        <end position="27"/>
    </location>
</feature>
<dbReference type="Gene3D" id="3.90.550.10">
    <property type="entry name" value="Spore Coat Polysaccharide Biosynthesis Protein SpsA, Chain A"/>
    <property type="match status" value="1"/>
</dbReference>
<evidence type="ECO:0000313" key="7">
    <source>
        <dbReference type="Proteomes" id="UP000272117"/>
    </source>
</evidence>
<keyword evidence="4" id="KW-1133">Transmembrane helix</keyword>
<keyword evidence="2" id="KW-0328">Glycosyltransferase</keyword>
<dbReference type="Pfam" id="PF00535">
    <property type="entry name" value="Glycos_transf_2"/>
    <property type="match status" value="1"/>
</dbReference>
<evidence type="ECO:0000256" key="4">
    <source>
        <dbReference type="SAM" id="Phobius"/>
    </source>
</evidence>
<evidence type="ECO:0000256" key="1">
    <source>
        <dbReference type="ARBA" id="ARBA00006739"/>
    </source>
</evidence>
<keyword evidence="3 6" id="KW-0808">Transferase</keyword>
<dbReference type="GO" id="GO:0016757">
    <property type="term" value="F:glycosyltransferase activity"/>
    <property type="evidence" value="ECO:0007669"/>
    <property type="project" value="UniProtKB-KW"/>
</dbReference>
<accession>A0A3M9ML67</accession>
<dbReference type="AlphaFoldDB" id="A0A3M9ML67"/>
<evidence type="ECO:0000256" key="2">
    <source>
        <dbReference type="ARBA" id="ARBA00022676"/>
    </source>
</evidence>
<comment type="caution">
    <text evidence="6">The sequence shown here is derived from an EMBL/GenBank/DDBJ whole genome shotgun (WGS) entry which is preliminary data.</text>
</comment>
<evidence type="ECO:0000313" key="6">
    <source>
        <dbReference type="EMBL" id="RNI26312.1"/>
    </source>
</evidence>
<dbReference type="SUPFAM" id="SSF53448">
    <property type="entry name" value="Nucleotide-diphospho-sugar transferases"/>
    <property type="match status" value="1"/>
</dbReference>
<feature type="transmembrane region" description="Helical" evidence="4">
    <location>
        <begin position="348"/>
        <end position="369"/>
    </location>
</feature>
<sequence length="399" mass="45235">MGVLLWVALALVFYTYVGYALVVWVWAKWKTKNNKKYLLRGFEPEVTLVVPAYNEAFILESKVENCLSLDYPEEKLRIVFITDGSTDDSAEVLAAYPQVLHLHSPVRGGKAMAENRAMQFVETPFVIFTDCNSFLNKEAVQEIIKHYQDPQVGAVSGEKKVLDLESASGAGEGLYWKYESFLKRCDSEIYSLMGAAGELVSFRSSLFEPLEKDTILDDFVQSLRIVEKGFKVVYEPLAFASESPSTSIKEEMKRKVRICAGGWQSMLRLGALLNPFRQPIVTFLYVSHRVLRWSLAPLMLALLIPVSFSLAWKGGLFNQLLFTAQVLFYFLAWLGWKAELKGKKIKPLVLPLYFSMMNLAVFLGFIRFFRKAQPAAWEKADRAASPTILVRQQDVSEAI</sequence>
<dbReference type="OrthoDB" id="9766971at2"/>
<evidence type="ECO:0000259" key="5">
    <source>
        <dbReference type="Pfam" id="PF00535"/>
    </source>
</evidence>
<dbReference type="Proteomes" id="UP000272117">
    <property type="component" value="Unassembled WGS sequence"/>
</dbReference>